<keyword evidence="1" id="KW-0812">Transmembrane</keyword>
<feature type="transmembrane region" description="Helical" evidence="1">
    <location>
        <begin position="181"/>
        <end position="206"/>
    </location>
</feature>
<accession>A0A285X4F3</accession>
<feature type="transmembrane region" description="Helical" evidence="1">
    <location>
        <begin position="212"/>
        <end position="233"/>
    </location>
</feature>
<dbReference type="OrthoDB" id="9773582at2"/>
<proteinExistence type="predicted"/>
<dbReference type="PANTHER" id="PTHR14969:SF13">
    <property type="entry name" value="AT30094P"/>
    <property type="match status" value="1"/>
</dbReference>
<keyword evidence="1" id="KW-0472">Membrane</keyword>
<dbReference type="InterPro" id="IPR000326">
    <property type="entry name" value="PAP2/HPO"/>
</dbReference>
<gene>
    <name evidence="3" type="ORF">SAMN06296241_1773</name>
</gene>
<organism evidence="3 4">
    <name type="scientific">Salinimicrobium sediminis</name>
    <dbReference type="NCBI Taxonomy" id="1343891"/>
    <lineage>
        <taxon>Bacteria</taxon>
        <taxon>Pseudomonadati</taxon>
        <taxon>Bacteroidota</taxon>
        <taxon>Flavobacteriia</taxon>
        <taxon>Flavobacteriales</taxon>
        <taxon>Flavobacteriaceae</taxon>
        <taxon>Salinimicrobium</taxon>
    </lineage>
</organism>
<dbReference type="RefSeq" id="WP_097056016.1">
    <property type="nucleotide sequence ID" value="NZ_OCMF01000002.1"/>
</dbReference>
<dbReference type="AlphaFoldDB" id="A0A285X4F3"/>
<dbReference type="EMBL" id="OCMF01000002">
    <property type="protein sequence ID" value="SOC80227.1"/>
    <property type="molecule type" value="Genomic_DNA"/>
</dbReference>
<feature type="transmembrane region" description="Helical" evidence="1">
    <location>
        <begin position="91"/>
        <end position="107"/>
    </location>
</feature>
<name>A0A285X4F3_9FLAO</name>
<dbReference type="Gene3D" id="1.20.144.10">
    <property type="entry name" value="Phosphatidic acid phosphatase type 2/haloperoxidase"/>
    <property type="match status" value="2"/>
</dbReference>
<keyword evidence="1" id="KW-1133">Transmembrane helix</keyword>
<protein>
    <submittedName>
        <fullName evidence="3">Undecaprenyl-diphosphatase</fullName>
    </submittedName>
</protein>
<dbReference type="InterPro" id="IPR036938">
    <property type="entry name" value="PAP2/HPO_sf"/>
</dbReference>
<evidence type="ECO:0000256" key="1">
    <source>
        <dbReference type="SAM" id="Phobius"/>
    </source>
</evidence>
<evidence type="ECO:0000259" key="2">
    <source>
        <dbReference type="SMART" id="SM00014"/>
    </source>
</evidence>
<feature type="transmembrane region" description="Helical" evidence="1">
    <location>
        <begin position="152"/>
        <end position="174"/>
    </location>
</feature>
<keyword evidence="4" id="KW-1185">Reference proteome</keyword>
<feature type="transmembrane region" description="Helical" evidence="1">
    <location>
        <begin position="114"/>
        <end position="132"/>
    </location>
</feature>
<sequence>MIKGIKDYLNDFVEFFRKHVSREHPDYALYVLIFFAFVVFILGTNFFVELTEQVQGETIDSFDNRVTDYVTSFRTPGLNGFFQFVTDLGDVYAYLVATTLAAMFFFFKLKNKKFIFQLLGVLILSALANIALKRAFDRARPTIEHLVVVETLSYPSGHAMSAMAFYGFLIYLVFKIKMYQWLRIFLALLFAALIFAIGLSRIYLGVHFPSDVLGGFIAGLIWVAFCVVLFNIIDLLRQRRIRYSSVKEEEENLEE</sequence>
<reference evidence="4" key="1">
    <citation type="submission" date="2017-09" db="EMBL/GenBank/DDBJ databases">
        <authorList>
            <person name="Varghese N."/>
            <person name="Submissions S."/>
        </authorList>
    </citation>
    <scope>NUCLEOTIDE SEQUENCE [LARGE SCALE GENOMIC DNA]</scope>
    <source>
        <strain evidence="4">CGMCC 1.12641</strain>
    </source>
</reference>
<dbReference type="Proteomes" id="UP000219193">
    <property type="component" value="Unassembled WGS sequence"/>
</dbReference>
<evidence type="ECO:0000313" key="4">
    <source>
        <dbReference type="Proteomes" id="UP000219193"/>
    </source>
</evidence>
<feature type="domain" description="Phosphatidic acid phosphatase type 2/haloperoxidase" evidence="2">
    <location>
        <begin position="113"/>
        <end position="227"/>
    </location>
</feature>
<evidence type="ECO:0000313" key="3">
    <source>
        <dbReference type="EMBL" id="SOC80227.1"/>
    </source>
</evidence>
<dbReference type="Pfam" id="PF01569">
    <property type="entry name" value="PAP2"/>
    <property type="match status" value="1"/>
</dbReference>
<feature type="transmembrane region" description="Helical" evidence="1">
    <location>
        <begin position="27"/>
        <end position="48"/>
    </location>
</feature>
<dbReference type="SMART" id="SM00014">
    <property type="entry name" value="acidPPc"/>
    <property type="match status" value="1"/>
</dbReference>
<dbReference type="PANTHER" id="PTHR14969">
    <property type="entry name" value="SPHINGOSINE-1-PHOSPHATE PHOSPHOHYDROLASE"/>
    <property type="match status" value="1"/>
</dbReference>
<dbReference type="SUPFAM" id="SSF48317">
    <property type="entry name" value="Acid phosphatase/Vanadium-dependent haloperoxidase"/>
    <property type="match status" value="1"/>
</dbReference>
<dbReference type="CDD" id="cd03392">
    <property type="entry name" value="PAP2_like_2"/>
    <property type="match status" value="1"/>
</dbReference>